<name>A0A0G1MAD0_9BACT</name>
<keyword evidence="1" id="KW-0812">Transmembrane</keyword>
<evidence type="ECO:0000313" key="2">
    <source>
        <dbReference type="EMBL" id="KKU05244.1"/>
    </source>
</evidence>
<evidence type="ECO:0000256" key="1">
    <source>
        <dbReference type="SAM" id="Phobius"/>
    </source>
</evidence>
<keyword evidence="1" id="KW-0472">Membrane</keyword>
<dbReference type="AlphaFoldDB" id="A0A0G1MAD0"/>
<proteinExistence type="predicted"/>
<evidence type="ECO:0000313" key="3">
    <source>
        <dbReference type="Proteomes" id="UP000034696"/>
    </source>
</evidence>
<sequence length="98" mass="11197">MNIFKENWFKLSLIALAVVFLGFLFYWFLIRPGMIRSACVDTPTFVPGSIAAKYTQPGKTESFDPVAFAANYTQTPTRPGYRKATESEYEYCLRKHGL</sequence>
<reference evidence="2 3" key="1">
    <citation type="journal article" date="2015" name="Nature">
        <title>rRNA introns, odd ribosomes, and small enigmatic genomes across a large radiation of phyla.</title>
        <authorList>
            <person name="Brown C.T."/>
            <person name="Hug L.A."/>
            <person name="Thomas B.C."/>
            <person name="Sharon I."/>
            <person name="Castelle C.J."/>
            <person name="Singh A."/>
            <person name="Wilkins M.J."/>
            <person name="Williams K.H."/>
            <person name="Banfield J.F."/>
        </authorList>
    </citation>
    <scope>NUCLEOTIDE SEQUENCE [LARGE SCALE GENOMIC DNA]</scope>
</reference>
<organism evidence="2 3">
    <name type="scientific">Candidatus Giovannonibacteria bacterium GW2011_GWA2_45_21</name>
    <dbReference type="NCBI Taxonomy" id="1618649"/>
    <lineage>
        <taxon>Bacteria</taxon>
        <taxon>Candidatus Giovannoniibacteriota</taxon>
    </lineage>
</organism>
<comment type="caution">
    <text evidence="2">The sequence shown here is derived from an EMBL/GenBank/DDBJ whole genome shotgun (WGS) entry which is preliminary data.</text>
</comment>
<dbReference type="EMBL" id="LCKT01000001">
    <property type="protein sequence ID" value="KKU05244.1"/>
    <property type="molecule type" value="Genomic_DNA"/>
</dbReference>
<accession>A0A0G1MAD0</accession>
<feature type="transmembrane region" description="Helical" evidence="1">
    <location>
        <begin position="12"/>
        <end position="29"/>
    </location>
</feature>
<protein>
    <submittedName>
        <fullName evidence="2">Uncharacterized protein</fullName>
    </submittedName>
</protein>
<dbReference type="Proteomes" id="UP000034696">
    <property type="component" value="Unassembled WGS sequence"/>
</dbReference>
<keyword evidence="1" id="KW-1133">Transmembrane helix</keyword>
<gene>
    <name evidence="2" type="ORF">UX06_C0001G0005</name>
</gene>